<evidence type="ECO:0000256" key="9">
    <source>
        <dbReference type="ARBA" id="ARBA00029440"/>
    </source>
</evidence>
<dbReference type="InterPro" id="IPR029055">
    <property type="entry name" value="Ntn_hydrolases_N"/>
</dbReference>
<feature type="site" description="Important for beta-aspartyl-AMP intermediate formation" evidence="13">
    <location>
        <position position="334"/>
    </location>
</feature>
<organism evidence="16 17">
    <name type="scientific">Desulfurivibrio alkaliphilus (strain DSM 19089 / UNIQEM U267 / AHT2)</name>
    <dbReference type="NCBI Taxonomy" id="589865"/>
    <lineage>
        <taxon>Bacteria</taxon>
        <taxon>Pseudomonadati</taxon>
        <taxon>Thermodesulfobacteriota</taxon>
        <taxon>Desulfobulbia</taxon>
        <taxon>Desulfobulbales</taxon>
        <taxon>Desulfobulbaceae</taxon>
        <taxon>Desulfurivibrio</taxon>
    </lineage>
</organism>
<gene>
    <name evidence="16" type="ordered locus">DaAHT2_2482</name>
</gene>
<feature type="binding site" evidence="12">
    <location>
        <position position="94"/>
    </location>
    <ligand>
        <name>L-glutamine</name>
        <dbReference type="ChEBI" id="CHEBI:58359"/>
    </ligand>
</feature>
<keyword evidence="5 12" id="KW-0547">Nucleotide-binding</keyword>
<dbReference type="InterPro" id="IPR050795">
    <property type="entry name" value="Asn_Synthetase"/>
</dbReference>
<feature type="domain" description="Glutamine amidotransferase type-2" evidence="15">
    <location>
        <begin position="2"/>
        <end position="180"/>
    </location>
</feature>
<dbReference type="RefSeq" id="WP_013164656.1">
    <property type="nucleotide sequence ID" value="NC_014216.1"/>
</dbReference>
<keyword evidence="17" id="KW-1185">Reference proteome</keyword>
<dbReference type="InParanoid" id="D6Z0B3"/>
<evidence type="ECO:0000256" key="13">
    <source>
        <dbReference type="PIRSR" id="PIRSR001589-3"/>
    </source>
</evidence>
<dbReference type="GO" id="GO:0005829">
    <property type="term" value="C:cytosol"/>
    <property type="evidence" value="ECO:0007669"/>
    <property type="project" value="TreeGrafter"/>
</dbReference>
<sequence>MCGIAGCIGSADVDTVNRMLDALEHRGPNDRGVHISGNMAFGHTRLSIVDVAGGHQPIISTDNSCGIIGNGEIYNFRKLREQLAEEFEFRTHSDTEVPLHLYRKKGSACVKELDGMFAFCIFTEAGDYLLARDPVGIKPLYYAYRDGNLYFSSELGAMSLAQVEEVHEFPAGHYYTPQEGFVRYYQVPEIRDHLLTGVDEAAARVRDTFKASVKKRLLADPEIPVGAFCSGGLDSSLIAAIAAEEIPNLHTFAVGMRDENGKESDDLTAARLVAEHIDSTHHELIFTEEEYYQALPEVIGKLESYDPSLVRCAVPCYFTCKLAARYVTVVLTGEGADELFAGYHYMKHQETARLNQECRRLISTLHNINLQRADRIGMLFNLELRVPFLDTAMIDLAMQIPAELKIRQVNDARIEKWILRRAFADTGHLPEEVLWRYKVQYTQGAGCESLGERLAEKEISDQELAEIKAAYPQAAINSKEAALYFKIFRRYHPQDSILKSIGIWEGFNFAEERANTQGALDNKRYQDTPAAAPKANDPEGASQ</sequence>
<keyword evidence="6 12" id="KW-0067">ATP-binding</keyword>
<dbReference type="InterPro" id="IPR014729">
    <property type="entry name" value="Rossmann-like_a/b/a_fold"/>
</dbReference>
<dbReference type="OrthoDB" id="9763290at2"/>
<dbReference type="InterPro" id="IPR017932">
    <property type="entry name" value="GATase_2_dom"/>
</dbReference>
<dbReference type="NCBIfam" id="NF006949">
    <property type="entry name" value="PRK09431.1"/>
    <property type="match status" value="1"/>
</dbReference>
<dbReference type="eggNOG" id="COG0367">
    <property type="taxonomic scope" value="Bacteria"/>
</dbReference>
<evidence type="ECO:0000256" key="14">
    <source>
        <dbReference type="SAM" id="MobiDB-lite"/>
    </source>
</evidence>
<evidence type="ECO:0000256" key="4">
    <source>
        <dbReference type="ARBA" id="ARBA00022605"/>
    </source>
</evidence>
<accession>D6Z0B3</accession>
<evidence type="ECO:0000256" key="8">
    <source>
        <dbReference type="ARBA" id="ARBA00022962"/>
    </source>
</evidence>
<feature type="active site" description="For GATase activity" evidence="11">
    <location>
        <position position="2"/>
    </location>
</feature>
<evidence type="ECO:0000313" key="17">
    <source>
        <dbReference type="Proteomes" id="UP000001508"/>
    </source>
</evidence>
<dbReference type="AlphaFoldDB" id="D6Z0B3"/>
<dbReference type="STRING" id="589865.DaAHT2_2482"/>
<dbReference type="GO" id="GO:0006529">
    <property type="term" value="P:asparagine biosynthetic process"/>
    <property type="evidence" value="ECO:0007669"/>
    <property type="project" value="UniProtKB-KW"/>
</dbReference>
<evidence type="ECO:0000256" key="12">
    <source>
        <dbReference type="PIRSR" id="PIRSR001589-2"/>
    </source>
</evidence>
<dbReference type="EMBL" id="CP001940">
    <property type="protein sequence ID" value="ADH87146.1"/>
    <property type="molecule type" value="Genomic_DNA"/>
</dbReference>
<proteinExistence type="inferred from homology"/>
<dbReference type="GO" id="GO:0005524">
    <property type="term" value="F:ATP binding"/>
    <property type="evidence" value="ECO:0007669"/>
    <property type="project" value="UniProtKB-KW"/>
</dbReference>
<feature type="binding site" evidence="12">
    <location>
        <position position="254"/>
    </location>
    <ligand>
        <name>ATP</name>
        <dbReference type="ChEBI" id="CHEBI:30616"/>
    </ligand>
</feature>
<evidence type="ECO:0000256" key="5">
    <source>
        <dbReference type="ARBA" id="ARBA00022741"/>
    </source>
</evidence>
<dbReference type="Gene3D" id="3.40.50.620">
    <property type="entry name" value="HUPs"/>
    <property type="match status" value="1"/>
</dbReference>
<dbReference type="CDD" id="cd00712">
    <property type="entry name" value="AsnB"/>
    <property type="match status" value="1"/>
</dbReference>
<dbReference type="InterPro" id="IPR001962">
    <property type="entry name" value="Asn_synthase"/>
</dbReference>
<dbReference type="PIRSF" id="PIRSF001589">
    <property type="entry name" value="Asn_synthetase_glu-h"/>
    <property type="match status" value="1"/>
</dbReference>
<dbReference type="EC" id="6.3.5.4" evidence="2"/>
<dbReference type="CDD" id="cd01991">
    <property type="entry name" value="Asn_synthase_B_C"/>
    <property type="match status" value="1"/>
</dbReference>
<evidence type="ECO:0000256" key="3">
    <source>
        <dbReference type="ARBA" id="ARBA00022598"/>
    </source>
</evidence>
<evidence type="ECO:0000256" key="1">
    <source>
        <dbReference type="ARBA" id="ARBA00005752"/>
    </source>
</evidence>
<comment type="catalytic activity">
    <reaction evidence="10">
        <text>L-aspartate + L-glutamine + ATP + H2O = L-asparagine + L-glutamate + AMP + diphosphate + H(+)</text>
        <dbReference type="Rhea" id="RHEA:12228"/>
        <dbReference type="ChEBI" id="CHEBI:15377"/>
        <dbReference type="ChEBI" id="CHEBI:15378"/>
        <dbReference type="ChEBI" id="CHEBI:29985"/>
        <dbReference type="ChEBI" id="CHEBI:29991"/>
        <dbReference type="ChEBI" id="CHEBI:30616"/>
        <dbReference type="ChEBI" id="CHEBI:33019"/>
        <dbReference type="ChEBI" id="CHEBI:58048"/>
        <dbReference type="ChEBI" id="CHEBI:58359"/>
        <dbReference type="ChEBI" id="CHEBI:456215"/>
        <dbReference type="EC" id="6.3.5.4"/>
    </reaction>
</comment>
<evidence type="ECO:0000313" key="16">
    <source>
        <dbReference type="EMBL" id="ADH87146.1"/>
    </source>
</evidence>
<evidence type="ECO:0000256" key="10">
    <source>
        <dbReference type="ARBA" id="ARBA00048741"/>
    </source>
</evidence>
<comment type="similarity">
    <text evidence="1">Belongs to the asparagine synthetase family.</text>
</comment>
<name>D6Z0B3_DESAT</name>
<dbReference type="Pfam" id="PF13537">
    <property type="entry name" value="GATase_7"/>
    <property type="match status" value="1"/>
</dbReference>
<dbReference type="FunCoup" id="D6Z0B3">
    <property type="interactions" value="409"/>
</dbReference>
<dbReference type="KEGG" id="dak:DaAHT2_2482"/>
<keyword evidence="3" id="KW-0436">Ligase</keyword>
<dbReference type="Proteomes" id="UP000001508">
    <property type="component" value="Chromosome"/>
</dbReference>
<evidence type="ECO:0000259" key="15">
    <source>
        <dbReference type="PROSITE" id="PS51278"/>
    </source>
</evidence>
<dbReference type="Pfam" id="PF00733">
    <property type="entry name" value="Asn_synthase"/>
    <property type="match status" value="1"/>
</dbReference>
<evidence type="ECO:0000256" key="2">
    <source>
        <dbReference type="ARBA" id="ARBA00012737"/>
    </source>
</evidence>
<dbReference type="MEROPS" id="C44.001"/>
<keyword evidence="4 11" id="KW-0028">Amino-acid biosynthesis</keyword>
<evidence type="ECO:0000256" key="7">
    <source>
        <dbReference type="ARBA" id="ARBA00022888"/>
    </source>
</evidence>
<dbReference type="SUPFAM" id="SSF52402">
    <property type="entry name" value="Adenine nucleotide alpha hydrolases-like"/>
    <property type="match status" value="1"/>
</dbReference>
<evidence type="ECO:0000256" key="6">
    <source>
        <dbReference type="ARBA" id="ARBA00022840"/>
    </source>
</evidence>
<dbReference type="SUPFAM" id="SSF56235">
    <property type="entry name" value="N-terminal nucleophile aminohydrolases (Ntn hydrolases)"/>
    <property type="match status" value="1"/>
</dbReference>
<dbReference type="PANTHER" id="PTHR11772">
    <property type="entry name" value="ASPARAGINE SYNTHETASE"/>
    <property type="match status" value="1"/>
</dbReference>
<dbReference type="PROSITE" id="PS51278">
    <property type="entry name" value="GATASE_TYPE_2"/>
    <property type="match status" value="1"/>
</dbReference>
<keyword evidence="8 11" id="KW-0315">Glutamine amidotransferase</keyword>
<dbReference type="PANTHER" id="PTHR11772:SF2">
    <property type="entry name" value="ASPARAGINE SYNTHETASE [GLUTAMINE-HYDROLYZING]"/>
    <property type="match status" value="1"/>
</dbReference>
<evidence type="ECO:0000256" key="11">
    <source>
        <dbReference type="PIRSR" id="PIRSR001589-1"/>
    </source>
</evidence>
<protein>
    <recommendedName>
        <fullName evidence="2">asparagine synthase (glutamine-hydrolyzing)</fullName>
        <ecNumber evidence="2">6.3.5.4</ecNumber>
    </recommendedName>
</protein>
<dbReference type="Gene3D" id="3.60.20.10">
    <property type="entry name" value="Glutamine Phosphoribosylpyrophosphate, subunit 1, domain 1"/>
    <property type="match status" value="1"/>
</dbReference>
<feature type="region of interest" description="Disordered" evidence="14">
    <location>
        <begin position="518"/>
        <end position="543"/>
    </location>
</feature>
<reference evidence="17" key="1">
    <citation type="submission" date="2010-02" db="EMBL/GenBank/DDBJ databases">
        <title>Complete sequence of Desulfurivibrio alkaliphilus AHT2.</title>
        <authorList>
            <consortium name="US DOE Joint Genome Institute"/>
            <person name="Pitluck S."/>
            <person name="Chertkov O."/>
            <person name="Detter J.C."/>
            <person name="Han C."/>
            <person name="Tapia R."/>
            <person name="Larimer F."/>
            <person name="Land M."/>
            <person name="Hauser L."/>
            <person name="Kyrpides N."/>
            <person name="Mikhailova N."/>
            <person name="Sorokin D.Y."/>
            <person name="Muyzer G."/>
            <person name="Woyke T."/>
        </authorList>
    </citation>
    <scope>NUCLEOTIDE SEQUENCE [LARGE SCALE GENOMIC DNA]</scope>
    <source>
        <strain evidence="17">DSM 19089 / UNIQEM U267 / AHT2</strain>
    </source>
</reference>
<dbReference type="GO" id="GO:0004066">
    <property type="term" value="F:asparagine synthase (glutamine-hydrolyzing) activity"/>
    <property type="evidence" value="ECO:0007669"/>
    <property type="project" value="UniProtKB-EC"/>
</dbReference>
<keyword evidence="7 11" id="KW-0061">Asparagine biosynthesis</keyword>
<dbReference type="InterPro" id="IPR006426">
    <property type="entry name" value="Asn_synth_AEB"/>
</dbReference>
<comment type="pathway">
    <text evidence="9">Amino-acid biosynthesis.</text>
</comment>
<dbReference type="NCBIfam" id="TIGR01536">
    <property type="entry name" value="asn_synth_AEB"/>
    <property type="match status" value="1"/>
</dbReference>
<dbReference type="HOGENOM" id="CLU_014658_2_2_7"/>
<dbReference type="InterPro" id="IPR033738">
    <property type="entry name" value="AsnB_N"/>
</dbReference>